<protein>
    <submittedName>
        <fullName evidence="2">Uncharacterized protein</fullName>
    </submittedName>
</protein>
<dbReference type="Proteomes" id="UP000775500">
    <property type="component" value="Unassembled WGS sequence"/>
</dbReference>
<accession>A0ABS2FRE2</accession>
<evidence type="ECO:0000313" key="2">
    <source>
        <dbReference type="EMBL" id="MBM6831940.1"/>
    </source>
</evidence>
<comment type="caution">
    <text evidence="2">The sequence shown here is derived from an EMBL/GenBank/DDBJ whole genome shotgun (WGS) entry which is preliminary data.</text>
</comment>
<sequence length="121" mass="13757">MIEEAQMIRGLKSDEEYTLHEDFAFIDYTMTSDITFTIDDSDKPAKVVKKDEITKVKISKADATTGEDQKVIMEDTGKPNETVETGTDHLLRGVIQDNGRIDRREISGNRDSIKRYKRNGS</sequence>
<proteinExistence type="predicted"/>
<evidence type="ECO:0000313" key="3">
    <source>
        <dbReference type="Proteomes" id="UP000775500"/>
    </source>
</evidence>
<organism evidence="2 3">
    <name type="scientific">Faecalicoccus acidiformans</name>
    <dbReference type="NCBI Taxonomy" id="915173"/>
    <lineage>
        <taxon>Bacteria</taxon>
        <taxon>Bacillati</taxon>
        <taxon>Bacillota</taxon>
        <taxon>Erysipelotrichia</taxon>
        <taxon>Erysipelotrichales</taxon>
        <taxon>Erysipelotrichaceae</taxon>
        <taxon>Faecalicoccus</taxon>
    </lineage>
</organism>
<feature type="compositionally biased region" description="Basic and acidic residues" evidence="1">
    <location>
        <begin position="102"/>
        <end position="114"/>
    </location>
</feature>
<gene>
    <name evidence="2" type="ORF">H5982_07470</name>
</gene>
<feature type="region of interest" description="Disordered" evidence="1">
    <location>
        <begin position="102"/>
        <end position="121"/>
    </location>
</feature>
<evidence type="ECO:0000256" key="1">
    <source>
        <dbReference type="SAM" id="MobiDB-lite"/>
    </source>
</evidence>
<reference evidence="2 3" key="1">
    <citation type="journal article" date="2021" name="Sci. Rep.">
        <title>The distribution of antibiotic resistance genes in chicken gut microbiota commensals.</title>
        <authorList>
            <person name="Juricova H."/>
            <person name="Matiasovicova J."/>
            <person name="Kubasova T."/>
            <person name="Cejkova D."/>
            <person name="Rychlik I."/>
        </authorList>
    </citation>
    <scope>NUCLEOTIDE SEQUENCE [LARGE SCALE GENOMIC DNA]</scope>
    <source>
        <strain evidence="2 3">An423</strain>
    </source>
</reference>
<dbReference type="EMBL" id="JACJLU010000010">
    <property type="protein sequence ID" value="MBM6831940.1"/>
    <property type="molecule type" value="Genomic_DNA"/>
</dbReference>
<name>A0ABS2FRE2_9FIRM</name>
<keyword evidence="3" id="KW-1185">Reference proteome</keyword>